<keyword evidence="8" id="KW-0732">Signal</keyword>
<keyword evidence="11" id="KW-1185">Reference proteome</keyword>
<dbReference type="GO" id="GO:0009279">
    <property type="term" value="C:cell outer membrane"/>
    <property type="evidence" value="ECO:0007669"/>
    <property type="project" value="UniProtKB-SubCell"/>
</dbReference>
<evidence type="ECO:0000256" key="3">
    <source>
        <dbReference type="ARBA" id="ARBA00022452"/>
    </source>
</evidence>
<comment type="subcellular location">
    <subcellularLocation>
        <location evidence="1 7">Cell outer membrane</location>
        <topology evidence="1 7">Multi-pass membrane protein</topology>
    </subcellularLocation>
</comment>
<dbReference type="PROSITE" id="PS52016">
    <property type="entry name" value="TONB_DEPENDENT_REC_3"/>
    <property type="match status" value="1"/>
</dbReference>
<reference evidence="10 11" key="1">
    <citation type="submission" date="2019-12" db="EMBL/GenBank/DDBJ databases">
        <title>Mucilaginibacter sp. HMF7410 genome sequencing and assembly.</title>
        <authorList>
            <person name="Kang H."/>
            <person name="Cha I."/>
            <person name="Kim H."/>
            <person name="Joh K."/>
        </authorList>
    </citation>
    <scope>NUCLEOTIDE SEQUENCE [LARGE SCALE GENOMIC DNA]</scope>
    <source>
        <strain evidence="10 11">HMF7410</strain>
    </source>
</reference>
<feature type="chain" id="PRO_5029893313" evidence="8">
    <location>
        <begin position="22"/>
        <end position="1022"/>
    </location>
</feature>
<feature type="domain" description="TonB-dependent receptor plug" evidence="9">
    <location>
        <begin position="117"/>
        <end position="224"/>
    </location>
</feature>
<dbReference type="AlphaFoldDB" id="A0A7K1STN9"/>
<dbReference type="InterPro" id="IPR023996">
    <property type="entry name" value="TonB-dep_OMP_SusC/RagA"/>
</dbReference>
<dbReference type="Proteomes" id="UP000462014">
    <property type="component" value="Unassembled WGS sequence"/>
</dbReference>
<dbReference type="Pfam" id="PF07715">
    <property type="entry name" value="Plug"/>
    <property type="match status" value="1"/>
</dbReference>
<dbReference type="NCBIfam" id="TIGR04056">
    <property type="entry name" value="OMP_RagA_SusC"/>
    <property type="match status" value="1"/>
</dbReference>
<feature type="signal peptide" evidence="8">
    <location>
        <begin position="1"/>
        <end position="21"/>
    </location>
</feature>
<keyword evidence="3 7" id="KW-1134">Transmembrane beta strand</keyword>
<dbReference type="InterPro" id="IPR039426">
    <property type="entry name" value="TonB-dep_rcpt-like"/>
</dbReference>
<evidence type="ECO:0000256" key="8">
    <source>
        <dbReference type="SAM" id="SignalP"/>
    </source>
</evidence>
<evidence type="ECO:0000256" key="6">
    <source>
        <dbReference type="ARBA" id="ARBA00023237"/>
    </source>
</evidence>
<sequence>MKQKLLIFFLFAVFSLQAAFAQNRKITGTVTGADDGQPLPGVSVKVTGTNVGTQTDNQGTYSINVPANYRSLTFTYIGYSVRTIQIGNQSIMNIRLATSANALNEVVVTGYTTTSRDKSTGSVGKVTAASITDVPNGSFDQTLQGRVPGLSILAGSGQPGANANVYIRGYTSISGSTTPLYIIDGVPVESSVFATLNPNEFESIDVLKDAAATSLYGSRGANGVLVITTKRGKAGKTTFTYDVQGGFSDRTRTKFDMMSTQELLALQQSVHLGPGYTLSAANTNPVIVTMNGQRVTLTAAQKQHDLDSLGSINTRWDDIFFRRGAFQSHQLSASGGNENTRFYTSLSYYSQDGIAQRSNLNRYNARFNLDHTSGKFKMGLQSGLGYSQSNFTESEGTVTLANPYAAAYLGLPYENPYLANGSVATSLWSGQPTYPFPLFDSRTASNALARLNATTNRNNQIKETLGLNASYEFFKGFSVKTTLGIDFRETVLESSIYPNTYVGSTVSNGGQGSYSTTDQRNLQLIQTSGLQYNNTFGKHEIFATALAETIHNWYQTFNYTGYGINAALLNTPAGITAGTSTNGEIPAVGGSKTQNGINSLIGIARYTYNDRYTLQGSFRRDGSSQVVASNQYHNFFSISGNWNIKKEDFLSAISWIDVLRLRASYGTTATPFGTTGTSGNFGYLALYNAPSYAGTSGIAPSTPGNPNYNWEFTAQTNVGIDLNVLKNRLRIVADIYQKDTHNLFVQQNLSYTSGFASLQTNAGKMRNKGIEVSLEGDVLRGRDYVVTLFGNFAYNNNKITSLGQVSQFESGTSIIRVGLPLGSHYTVKSAGVDPQTGQYLYYNRDGSVTSVYSASTQNVAEFGTYLAPYQGGFGLNASYKGISLSSLFSYAQGFKRFNNQDYFLDNPANASSYNMEEIVNTIWRKPGDITTIGAITSQRQFNSNDVQDASFVRLRNVRLGYSLPKSLIDKIKYVSGVRVFAQGENLYTWTKWTGFDPEDNNNIASFEYPAARTFTFGLNVTL</sequence>
<evidence type="ECO:0000259" key="9">
    <source>
        <dbReference type="Pfam" id="PF07715"/>
    </source>
</evidence>
<proteinExistence type="inferred from homology"/>
<comment type="caution">
    <text evidence="10">The sequence shown here is derived from an EMBL/GenBank/DDBJ whole genome shotgun (WGS) entry which is preliminary data.</text>
</comment>
<organism evidence="10 11">
    <name type="scientific">Mucilaginibacter arboris</name>
    <dbReference type="NCBI Taxonomy" id="2682090"/>
    <lineage>
        <taxon>Bacteria</taxon>
        <taxon>Pseudomonadati</taxon>
        <taxon>Bacteroidota</taxon>
        <taxon>Sphingobacteriia</taxon>
        <taxon>Sphingobacteriales</taxon>
        <taxon>Sphingobacteriaceae</taxon>
        <taxon>Mucilaginibacter</taxon>
    </lineage>
</organism>
<dbReference type="RefSeq" id="WP_157564324.1">
    <property type="nucleotide sequence ID" value="NZ_WPIK01000003.1"/>
</dbReference>
<evidence type="ECO:0000256" key="2">
    <source>
        <dbReference type="ARBA" id="ARBA00022448"/>
    </source>
</evidence>
<dbReference type="Pfam" id="PF13715">
    <property type="entry name" value="CarbopepD_reg_2"/>
    <property type="match status" value="1"/>
</dbReference>
<dbReference type="Gene3D" id="2.60.40.1120">
    <property type="entry name" value="Carboxypeptidase-like, regulatory domain"/>
    <property type="match status" value="1"/>
</dbReference>
<dbReference type="InterPro" id="IPR023997">
    <property type="entry name" value="TonB-dep_OMP_SusC/RagA_CS"/>
</dbReference>
<dbReference type="InterPro" id="IPR036942">
    <property type="entry name" value="Beta-barrel_TonB_sf"/>
</dbReference>
<dbReference type="Gene3D" id="2.40.170.20">
    <property type="entry name" value="TonB-dependent receptor, beta-barrel domain"/>
    <property type="match status" value="1"/>
</dbReference>
<evidence type="ECO:0000256" key="1">
    <source>
        <dbReference type="ARBA" id="ARBA00004571"/>
    </source>
</evidence>
<protein>
    <submittedName>
        <fullName evidence="10">SusC/RagA family TonB-linked outer membrane protein</fullName>
    </submittedName>
</protein>
<gene>
    <name evidence="10" type="ORF">GO621_03735</name>
</gene>
<keyword evidence="2 7" id="KW-0813">Transport</keyword>
<name>A0A7K1STN9_9SPHI</name>
<dbReference type="InterPro" id="IPR037066">
    <property type="entry name" value="Plug_dom_sf"/>
</dbReference>
<dbReference type="Gene3D" id="2.170.130.10">
    <property type="entry name" value="TonB-dependent receptor, plug domain"/>
    <property type="match status" value="1"/>
</dbReference>
<dbReference type="InterPro" id="IPR008969">
    <property type="entry name" value="CarboxyPept-like_regulatory"/>
</dbReference>
<dbReference type="SUPFAM" id="SSF49464">
    <property type="entry name" value="Carboxypeptidase regulatory domain-like"/>
    <property type="match status" value="1"/>
</dbReference>
<accession>A0A7K1STN9</accession>
<evidence type="ECO:0000313" key="10">
    <source>
        <dbReference type="EMBL" id="MVN20644.1"/>
    </source>
</evidence>
<keyword evidence="5 7" id="KW-0472">Membrane</keyword>
<evidence type="ECO:0000256" key="4">
    <source>
        <dbReference type="ARBA" id="ARBA00022692"/>
    </source>
</evidence>
<dbReference type="SUPFAM" id="SSF56935">
    <property type="entry name" value="Porins"/>
    <property type="match status" value="1"/>
</dbReference>
<evidence type="ECO:0000256" key="7">
    <source>
        <dbReference type="PROSITE-ProRule" id="PRU01360"/>
    </source>
</evidence>
<dbReference type="InterPro" id="IPR012910">
    <property type="entry name" value="Plug_dom"/>
</dbReference>
<comment type="similarity">
    <text evidence="7">Belongs to the TonB-dependent receptor family.</text>
</comment>
<keyword evidence="6 7" id="KW-0998">Cell outer membrane</keyword>
<evidence type="ECO:0000313" key="11">
    <source>
        <dbReference type="Proteomes" id="UP000462014"/>
    </source>
</evidence>
<dbReference type="NCBIfam" id="TIGR04057">
    <property type="entry name" value="SusC_RagA_signa"/>
    <property type="match status" value="1"/>
</dbReference>
<dbReference type="EMBL" id="WPIK01000003">
    <property type="protein sequence ID" value="MVN20644.1"/>
    <property type="molecule type" value="Genomic_DNA"/>
</dbReference>
<evidence type="ECO:0000256" key="5">
    <source>
        <dbReference type="ARBA" id="ARBA00023136"/>
    </source>
</evidence>
<keyword evidence="4 7" id="KW-0812">Transmembrane</keyword>